<dbReference type="GO" id="GO:0010564">
    <property type="term" value="P:regulation of cell cycle process"/>
    <property type="evidence" value="ECO:0007669"/>
    <property type="project" value="TreeGrafter"/>
</dbReference>
<evidence type="ECO:0000256" key="10">
    <source>
        <dbReference type="ARBA" id="ARBA00023015"/>
    </source>
</evidence>
<keyword evidence="11" id="KW-0238">DNA-binding</keyword>
<feature type="domain" description="C2H2-type" evidence="20">
    <location>
        <begin position="434"/>
        <end position="462"/>
    </location>
</feature>
<evidence type="ECO:0000256" key="1">
    <source>
        <dbReference type="ARBA" id="ARBA00004123"/>
    </source>
</evidence>
<keyword evidence="6 18" id="KW-0863">Zinc-finger</keyword>
<dbReference type="PROSITE" id="PS00028">
    <property type="entry name" value="ZINC_FINGER_C2H2_1"/>
    <property type="match status" value="3"/>
</dbReference>
<dbReference type="GO" id="GO:0003358">
    <property type="term" value="P:noradrenergic neuron development"/>
    <property type="evidence" value="ECO:0007669"/>
    <property type="project" value="Ensembl"/>
</dbReference>
<dbReference type="GO" id="GO:0043254">
    <property type="term" value="P:regulation of protein-containing complex assembly"/>
    <property type="evidence" value="ECO:0007669"/>
    <property type="project" value="Ensembl"/>
</dbReference>
<dbReference type="STRING" id="9531.ENSCATP00000029098"/>
<keyword evidence="4" id="KW-0479">Metal-binding</keyword>
<comment type="subcellular location">
    <subcellularLocation>
        <location evidence="1">Nucleus</location>
    </subcellularLocation>
</comment>
<evidence type="ECO:0000256" key="11">
    <source>
        <dbReference type="ARBA" id="ARBA00023125"/>
    </source>
</evidence>
<dbReference type="GO" id="GO:0060290">
    <property type="term" value="P:transdifferentiation"/>
    <property type="evidence" value="ECO:0007669"/>
    <property type="project" value="Ensembl"/>
</dbReference>
<evidence type="ECO:0000256" key="9">
    <source>
        <dbReference type="ARBA" id="ARBA00022902"/>
    </source>
</evidence>
<feature type="region of interest" description="Disordered" evidence="19">
    <location>
        <begin position="137"/>
        <end position="185"/>
    </location>
</feature>
<dbReference type="AlphaFoldDB" id="A0A2K5MV32"/>
<dbReference type="GO" id="GO:0016477">
    <property type="term" value="P:cell migration"/>
    <property type="evidence" value="ECO:0007669"/>
    <property type="project" value="Ensembl"/>
</dbReference>
<keyword evidence="14" id="KW-0131">Cell cycle</keyword>
<dbReference type="GO" id="GO:0001227">
    <property type="term" value="F:DNA-binding transcription repressor activity, RNA polymerase II-specific"/>
    <property type="evidence" value="ECO:0007669"/>
    <property type="project" value="Ensembl"/>
</dbReference>
<dbReference type="Gene3D" id="3.30.160.60">
    <property type="entry name" value="Classic Zinc Finger"/>
    <property type="match status" value="3"/>
</dbReference>
<feature type="region of interest" description="Disordered" evidence="19">
    <location>
        <begin position="1"/>
        <end position="71"/>
    </location>
</feature>
<dbReference type="GO" id="GO:0008285">
    <property type="term" value="P:negative regulation of cell population proliferation"/>
    <property type="evidence" value="ECO:0007669"/>
    <property type="project" value="Ensembl"/>
</dbReference>
<organism evidence="21 22">
    <name type="scientific">Cercocebus atys</name>
    <name type="common">Sooty mangabey</name>
    <name type="synonym">Cercocebus torquatus atys</name>
    <dbReference type="NCBI Taxonomy" id="9531"/>
    <lineage>
        <taxon>Eukaryota</taxon>
        <taxon>Metazoa</taxon>
        <taxon>Chordata</taxon>
        <taxon>Craniata</taxon>
        <taxon>Vertebrata</taxon>
        <taxon>Euteleostomi</taxon>
        <taxon>Mammalia</taxon>
        <taxon>Eutheria</taxon>
        <taxon>Euarchontoglires</taxon>
        <taxon>Primates</taxon>
        <taxon>Haplorrhini</taxon>
        <taxon>Catarrhini</taxon>
        <taxon>Cercopithecidae</taxon>
        <taxon>Cercopithecinae</taxon>
        <taxon>Cercocebus</taxon>
    </lineage>
</organism>
<accession>A0A2K5MV32</accession>
<reference evidence="21" key="1">
    <citation type="submission" date="2025-08" db="UniProtKB">
        <authorList>
            <consortium name="Ensembl"/>
        </authorList>
    </citation>
    <scope>IDENTIFICATION</scope>
</reference>
<feature type="compositionally biased region" description="Low complexity" evidence="19">
    <location>
        <begin position="168"/>
        <end position="182"/>
    </location>
</feature>
<dbReference type="GO" id="GO:0042421">
    <property type="term" value="P:norepinephrine biosynthetic process"/>
    <property type="evidence" value="ECO:0007669"/>
    <property type="project" value="Ensembl"/>
</dbReference>
<dbReference type="GO" id="GO:0017053">
    <property type="term" value="C:transcription repressor complex"/>
    <property type="evidence" value="ECO:0007669"/>
    <property type="project" value="Ensembl"/>
</dbReference>
<evidence type="ECO:0000256" key="15">
    <source>
        <dbReference type="ARBA" id="ARBA00038003"/>
    </source>
</evidence>
<keyword evidence="13" id="KW-0539">Nucleus</keyword>
<evidence type="ECO:0000256" key="2">
    <source>
        <dbReference type="ARBA" id="ARBA00022473"/>
    </source>
</evidence>
<dbReference type="GO" id="GO:0061104">
    <property type="term" value="P:adrenal chromaffin cell differentiation"/>
    <property type="evidence" value="ECO:0007669"/>
    <property type="project" value="Ensembl"/>
</dbReference>
<dbReference type="GO" id="GO:0031490">
    <property type="term" value="F:chromatin DNA binding"/>
    <property type="evidence" value="ECO:0007669"/>
    <property type="project" value="Ensembl"/>
</dbReference>
<feature type="domain" description="C2H2-type" evidence="20">
    <location>
        <begin position="259"/>
        <end position="286"/>
    </location>
</feature>
<gene>
    <name evidence="21" type="primary">INSM1</name>
</gene>
<dbReference type="Pfam" id="PF00096">
    <property type="entry name" value="zf-C2H2"/>
    <property type="match status" value="4"/>
</dbReference>
<evidence type="ECO:0000256" key="5">
    <source>
        <dbReference type="ARBA" id="ARBA00022737"/>
    </source>
</evidence>
<evidence type="ECO:0000256" key="19">
    <source>
        <dbReference type="SAM" id="MobiDB-lite"/>
    </source>
</evidence>
<dbReference type="FunFam" id="3.30.160.60:FF:002055">
    <property type="entry name" value="INSM transcriptional repressor 1"/>
    <property type="match status" value="1"/>
</dbReference>
<dbReference type="InterPro" id="IPR042972">
    <property type="entry name" value="INSM1/2"/>
</dbReference>
<dbReference type="SUPFAM" id="SSF57667">
    <property type="entry name" value="beta-beta-alpha zinc fingers"/>
    <property type="match status" value="3"/>
</dbReference>
<dbReference type="GO" id="GO:0005634">
    <property type="term" value="C:nucleus"/>
    <property type="evidence" value="ECO:0007669"/>
    <property type="project" value="UniProtKB-SubCell"/>
</dbReference>
<keyword evidence="3" id="KW-0678">Repressor</keyword>
<evidence type="ECO:0000256" key="7">
    <source>
        <dbReference type="ARBA" id="ARBA00022782"/>
    </source>
</evidence>
<dbReference type="OMA" id="REHEKHK"/>
<dbReference type="GO" id="GO:0003310">
    <property type="term" value="P:pancreatic A cell differentiation"/>
    <property type="evidence" value="ECO:0007669"/>
    <property type="project" value="Ensembl"/>
</dbReference>
<keyword evidence="7" id="KW-0221">Differentiation</keyword>
<evidence type="ECO:0000256" key="4">
    <source>
        <dbReference type="ARBA" id="ARBA00022723"/>
    </source>
</evidence>
<name>A0A2K5MV32_CERAT</name>
<dbReference type="Proteomes" id="UP000233060">
    <property type="component" value="Unassembled WGS sequence"/>
</dbReference>
<keyword evidence="8" id="KW-0862">Zinc</keyword>
<dbReference type="GO" id="GO:0030332">
    <property type="term" value="F:cyclin binding"/>
    <property type="evidence" value="ECO:0007669"/>
    <property type="project" value="Ensembl"/>
</dbReference>
<dbReference type="GO" id="GO:2000179">
    <property type="term" value="P:positive regulation of neural precursor cell proliferation"/>
    <property type="evidence" value="ECO:0007669"/>
    <property type="project" value="Ensembl"/>
</dbReference>
<dbReference type="GO" id="GO:0008270">
    <property type="term" value="F:zinc ion binding"/>
    <property type="evidence" value="ECO:0007669"/>
    <property type="project" value="UniProtKB-KW"/>
</dbReference>
<proteinExistence type="inferred from homology"/>
<evidence type="ECO:0000256" key="8">
    <source>
        <dbReference type="ARBA" id="ARBA00022833"/>
    </source>
</evidence>
<dbReference type="GeneTree" id="ENSGT00940000162552"/>
<dbReference type="PROSITE" id="PS50157">
    <property type="entry name" value="ZINC_FINGER_C2H2_2"/>
    <property type="match status" value="4"/>
</dbReference>
<protein>
    <recommendedName>
        <fullName evidence="16">Insulinoma-associated protein 1</fullName>
    </recommendedName>
    <alternativeName>
        <fullName evidence="17">Zinc finger protein IA-1</fullName>
    </alternativeName>
</protein>
<evidence type="ECO:0000256" key="18">
    <source>
        <dbReference type="PROSITE-ProRule" id="PRU00042"/>
    </source>
</evidence>
<dbReference type="FunFam" id="3.30.160.60:FF:001458">
    <property type="entry name" value="INSM transcriptional repressor 1"/>
    <property type="match status" value="1"/>
</dbReference>
<dbReference type="FunFam" id="3.30.160.60:FF:001329">
    <property type="entry name" value="INSM transcriptional repressor 1"/>
    <property type="match status" value="1"/>
</dbReference>
<dbReference type="GO" id="GO:0030335">
    <property type="term" value="P:positive regulation of cell migration"/>
    <property type="evidence" value="ECO:0007669"/>
    <property type="project" value="Ensembl"/>
</dbReference>
<keyword evidence="9" id="KW-0524">Neurogenesis</keyword>
<keyword evidence="22" id="KW-1185">Reference proteome</keyword>
<sequence>PAPTRAPGLLPPGAARERPPHAGSRAAQAPCVSPPVPPPPPPGPRAAHFGNPEAAHPAPLYSPTRPVSREHEKHKYFERSFNLGSPVSAESFPTPAALLGGGGGGGASGAGGGGTCGGDALLFAPAELKMGTAFSAGAEAARGPGPGPPLPPAAALRPPGKRPPPPAAAAAAEPPAKAVKAPGAKKPKAIRKLHFEDEVTTSPVLGLKIKEGPVEAPRGRAGGAARPLGEFICQLCKEEYADPFALAQHKCSRIVRVEYRCPECAKVFSCPANLASHRRWHKPRPAPSAAARAPEPEAAARAEAREAPGGGSDRDTPSPGGVSESGSEDGLYECHHCAKKFRRQAYLRKHLLAHHQALQAKGAPPAPPAEDLLALYPGPDEKAPQEVAGDGEAAGVLGLSASAECHLCPVCGESFPSKGAQERHLRLLHAAQVFPCKYCPATFYSSPGLTRHINKCHPSENRQVILLQVPVRPAC</sequence>
<evidence type="ECO:0000256" key="14">
    <source>
        <dbReference type="ARBA" id="ARBA00023306"/>
    </source>
</evidence>
<evidence type="ECO:0000256" key="13">
    <source>
        <dbReference type="ARBA" id="ARBA00023242"/>
    </source>
</evidence>
<evidence type="ECO:0000256" key="17">
    <source>
        <dbReference type="ARBA" id="ARBA00079863"/>
    </source>
</evidence>
<keyword evidence="5" id="KW-0677">Repeat</keyword>
<feature type="domain" description="C2H2-type" evidence="20">
    <location>
        <begin position="406"/>
        <end position="434"/>
    </location>
</feature>
<evidence type="ECO:0000256" key="12">
    <source>
        <dbReference type="ARBA" id="ARBA00023163"/>
    </source>
</evidence>
<keyword evidence="10" id="KW-0805">Transcription regulation</keyword>
<dbReference type="GO" id="GO:0045597">
    <property type="term" value="P:positive regulation of cell differentiation"/>
    <property type="evidence" value="ECO:0007669"/>
    <property type="project" value="Ensembl"/>
</dbReference>
<comment type="similarity">
    <text evidence="15">Belongs to the INSM1 family.</text>
</comment>
<dbReference type="PANTHER" id="PTHR15065">
    <property type="entry name" value="INSULINOMA-ASSOCIATED 1"/>
    <property type="match status" value="1"/>
</dbReference>
<dbReference type="InterPro" id="IPR036236">
    <property type="entry name" value="Znf_C2H2_sf"/>
</dbReference>
<dbReference type="GO" id="GO:0061549">
    <property type="term" value="P:sympathetic ganglion development"/>
    <property type="evidence" value="ECO:0007669"/>
    <property type="project" value="Ensembl"/>
</dbReference>
<evidence type="ECO:0000313" key="21">
    <source>
        <dbReference type="Ensembl" id="ENSCATP00000029098.1"/>
    </source>
</evidence>
<evidence type="ECO:0000256" key="3">
    <source>
        <dbReference type="ARBA" id="ARBA00022491"/>
    </source>
</evidence>
<feature type="region of interest" description="Disordered" evidence="19">
    <location>
        <begin position="278"/>
        <end position="327"/>
    </location>
</feature>
<keyword evidence="12" id="KW-0804">Transcription</keyword>
<dbReference type="GO" id="GO:0042826">
    <property type="term" value="F:histone deacetylase binding"/>
    <property type="evidence" value="ECO:0007669"/>
    <property type="project" value="Ensembl"/>
</dbReference>
<dbReference type="SMART" id="SM00355">
    <property type="entry name" value="ZnF_C2H2"/>
    <property type="match status" value="5"/>
</dbReference>
<evidence type="ECO:0000256" key="6">
    <source>
        <dbReference type="ARBA" id="ARBA00022771"/>
    </source>
</evidence>
<evidence type="ECO:0000259" key="20">
    <source>
        <dbReference type="PROSITE" id="PS50157"/>
    </source>
</evidence>
<dbReference type="PANTHER" id="PTHR15065:SF5">
    <property type="entry name" value="INSULINOMA-ASSOCIATED PROTEIN 1"/>
    <property type="match status" value="1"/>
</dbReference>
<dbReference type="GO" id="GO:0008283">
    <property type="term" value="P:cell population proliferation"/>
    <property type="evidence" value="ECO:0007669"/>
    <property type="project" value="Ensembl"/>
</dbReference>
<evidence type="ECO:0000313" key="22">
    <source>
        <dbReference type="Proteomes" id="UP000233060"/>
    </source>
</evidence>
<evidence type="ECO:0000256" key="16">
    <source>
        <dbReference type="ARBA" id="ARBA00068073"/>
    </source>
</evidence>
<feature type="compositionally biased region" description="Basic and acidic residues" evidence="19">
    <location>
        <begin position="294"/>
        <end position="316"/>
    </location>
</feature>
<feature type="domain" description="C2H2-type" evidence="20">
    <location>
        <begin position="332"/>
        <end position="354"/>
    </location>
</feature>
<keyword evidence="2" id="KW-0217">Developmental protein</keyword>
<dbReference type="GO" id="GO:0000978">
    <property type="term" value="F:RNA polymerase II cis-regulatory region sequence-specific DNA binding"/>
    <property type="evidence" value="ECO:0007669"/>
    <property type="project" value="Ensembl"/>
</dbReference>
<dbReference type="Bgee" id="ENSCATG00000037816">
    <property type="expression patterns" value="Expressed in cerebellum and 1 other cell type or tissue"/>
</dbReference>
<feature type="compositionally biased region" description="Pro residues" evidence="19">
    <location>
        <begin position="32"/>
        <end position="44"/>
    </location>
</feature>
<dbReference type="GO" id="GO:0003323">
    <property type="term" value="P:type B pancreatic cell development"/>
    <property type="evidence" value="ECO:0007669"/>
    <property type="project" value="Ensembl"/>
</dbReference>
<reference evidence="21" key="2">
    <citation type="submission" date="2025-09" db="UniProtKB">
        <authorList>
            <consortium name="Ensembl"/>
        </authorList>
    </citation>
    <scope>IDENTIFICATION</scope>
</reference>
<dbReference type="Ensembl" id="ENSCATT00000053354.1">
    <property type="protein sequence ID" value="ENSCATP00000029098.1"/>
    <property type="gene ID" value="ENSCATG00000037816.1"/>
</dbReference>
<dbReference type="InterPro" id="IPR013087">
    <property type="entry name" value="Znf_C2H2_type"/>
</dbReference>